<evidence type="ECO:0000259" key="1">
    <source>
        <dbReference type="Pfam" id="PF10106"/>
    </source>
</evidence>
<sequence>MIINHIPRREKRSSTNEFKDGIKLFVNQSDIEIQAQNAILAIAAKQDIKIDSVEGKTALSSAKEIPLPPNGGRILYQHH</sequence>
<name>A0AB94IAN8_9GAMM</name>
<accession>A0AB94IAN8</accession>
<feature type="domain" description="DUF2345" evidence="1">
    <location>
        <begin position="19"/>
        <end position="74"/>
    </location>
</feature>
<evidence type="ECO:0000313" key="3">
    <source>
        <dbReference type="Proteomes" id="UP000506160"/>
    </source>
</evidence>
<organism evidence="2 3">
    <name type="scientific">Candidatus Schmidhempelia bombi str. Bimp</name>
    <dbReference type="NCBI Taxonomy" id="1387197"/>
    <lineage>
        <taxon>Bacteria</taxon>
        <taxon>Pseudomonadati</taxon>
        <taxon>Pseudomonadota</taxon>
        <taxon>Gammaproteobacteria</taxon>
        <taxon>Orbales</taxon>
        <taxon>Orbaceae</taxon>
        <taxon>Candidatus Schmidhempelia</taxon>
    </lineage>
</organism>
<dbReference type="AlphaFoldDB" id="A0AB94IAN8"/>
<comment type="caution">
    <text evidence="2">The sequence shown here is derived from an EMBL/GenBank/DDBJ whole genome shotgun (WGS) entry which is preliminary data.</text>
</comment>
<dbReference type="Proteomes" id="UP000506160">
    <property type="component" value="Unassembled WGS sequence"/>
</dbReference>
<proteinExistence type="predicted"/>
<dbReference type="RefSeq" id="WP_081685301.1">
    <property type="nucleotide sequence ID" value="NZ_AWGA01000079.1"/>
</dbReference>
<gene>
    <name evidence="2" type="ORF">O970_08660</name>
</gene>
<protein>
    <submittedName>
        <fullName evidence="2">DUF2345 domain-containing protein</fullName>
    </submittedName>
</protein>
<keyword evidence="3" id="KW-1185">Reference proteome</keyword>
<dbReference type="EMBL" id="AWGA01000079">
    <property type="protein sequence ID" value="TEA26469.1"/>
    <property type="molecule type" value="Genomic_DNA"/>
</dbReference>
<dbReference type="Pfam" id="PF10106">
    <property type="entry name" value="DUF2345"/>
    <property type="match status" value="1"/>
</dbReference>
<reference evidence="2 3" key="1">
    <citation type="journal article" date="2014" name="Appl. Environ. Microbiol.">
        <title>Genomic features of a bumble bee symbiont reflect its host environment.</title>
        <authorList>
            <person name="Martinson V.G."/>
            <person name="Magoc T."/>
            <person name="Koch H."/>
            <person name="Salzberg S.L."/>
            <person name="Moran N.A."/>
        </authorList>
    </citation>
    <scope>NUCLEOTIDE SEQUENCE [LARGE SCALE GENOMIC DNA]</scope>
    <source>
        <strain evidence="2 3">Bimp</strain>
    </source>
</reference>
<evidence type="ECO:0000313" key="2">
    <source>
        <dbReference type="EMBL" id="TEA26469.1"/>
    </source>
</evidence>
<dbReference type="InterPro" id="IPR018769">
    <property type="entry name" value="VgrG2_DUF2345"/>
</dbReference>